<dbReference type="SUPFAM" id="SSF53756">
    <property type="entry name" value="UDP-Glycosyltransferase/glycogen phosphorylase"/>
    <property type="match status" value="1"/>
</dbReference>
<evidence type="ECO:0000259" key="2">
    <source>
        <dbReference type="Pfam" id="PF00534"/>
    </source>
</evidence>
<dbReference type="InterPro" id="IPR028098">
    <property type="entry name" value="Glyco_trans_4-like_N"/>
</dbReference>
<feature type="domain" description="Glycosyl transferase family 1" evidence="2">
    <location>
        <begin position="187"/>
        <end position="355"/>
    </location>
</feature>
<evidence type="ECO:0000259" key="3">
    <source>
        <dbReference type="Pfam" id="PF13439"/>
    </source>
</evidence>
<dbReference type="RefSeq" id="WP_221928996.1">
    <property type="nucleotide sequence ID" value="NZ_FXSZ01000001.1"/>
</dbReference>
<dbReference type="GO" id="GO:0009103">
    <property type="term" value="P:lipopolysaccharide biosynthetic process"/>
    <property type="evidence" value="ECO:0007669"/>
    <property type="project" value="TreeGrafter"/>
</dbReference>
<dbReference type="Proteomes" id="UP000315971">
    <property type="component" value="Unassembled WGS sequence"/>
</dbReference>
<accession>A0A521AND4</accession>
<reference evidence="4 5" key="1">
    <citation type="submission" date="2017-05" db="EMBL/GenBank/DDBJ databases">
        <authorList>
            <person name="Varghese N."/>
            <person name="Submissions S."/>
        </authorList>
    </citation>
    <scope>NUCLEOTIDE SEQUENCE [LARGE SCALE GENOMIC DNA]</scope>
    <source>
        <strain evidence="4 5">DSM 21342</strain>
    </source>
</reference>
<evidence type="ECO:0000313" key="4">
    <source>
        <dbReference type="EMBL" id="SMO36281.1"/>
    </source>
</evidence>
<keyword evidence="1 4" id="KW-0808">Transferase</keyword>
<gene>
    <name evidence="4" type="ORF">SAMN06265350_101275</name>
</gene>
<dbReference type="InterPro" id="IPR001296">
    <property type="entry name" value="Glyco_trans_1"/>
</dbReference>
<dbReference type="GO" id="GO:0016757">
    <property type="term" value="F:glycosyltransferase activity"/>
    <property type="evidence" value="ECO:0007669"/>
    <property type="project" value="InterPro"/>
</dbReference>
<evidence type="ECO:0000313" key="5">
    <source>
        <dbReference type="Proteomes" id="UP000315971"/>
    </source>
</evidence>
<keyword evidence="5" id="KW-1185">Reference proteome</keyword>
<dbReference type="Gene3D" id="3.40.50.2000">
    <property type="entry name" value="Glycogen Phosphorylase B"/>
    <property type="match status" value="2"/>
</dbReference>
<dbReference type="Pfam" id="PF00534">
    <property type="entry name" value="Glycos_transf_1"/>
    <property type="match status" value="1"/>
</dbReference>
<organism evidence="4 5">
    <name type="scientific">Solitalea koreensis</name>
    <dbReference type="NCBI Taxonomy" id="543615"/>
    <lineage>
        <taxon>Bacteria</taxon>
        <taxon>Pseudomonadati</taxon>
        <taxon>Bacteroidota</taxon>
        <taxon>Sphingobacteriia</taxon>
        <taxon>Sphingobacteriales</taxon>
        <taxon>Sphingobacteriaceae</taxon>
        <taxon>Solitalea</taxon>
    </lineage>
</organism>
<dbReference type="PANTHER" id="PTHR46401:SF2">
    <property type="entry name" value="GLYCOSYLTRANSFERASE WBBK-RELATED"/>
    <property type="match status" value="1"/>
</dbReference>
<evidence type="ECO:0000256" key="1">
    <source>
        <dbReference type="ARBA" id="ARBA00022679"/>
    </source>
</evidence>
<name>A0A521AND4_9SPHI</name>
<proteinExistence type="predicted"/>
<dbReference type="AlphaFoldDB" id="A0A521AND4"/>
<dbReference type="PANTHER" id="PTHR46401">
    <property type="entry name" value="GLYCOSYLTRANSFERASE WBBK-RELATED"/>
    <property type="match status" value="1"/>
</dbReference>
<protein>
    <submittedName>
        <fullName evidence="4">Glycosyltransferase involved in cell wall bisynthesis</fullName>
    </submittedName>
</protein>
<dbReference type="CDD" id="cd03794">
    <property type="entry name" value="GT4_WbuB-like"/>
    <property type="match status" value="1"/>
</dbReference>
<feature type="domain" description="Glycosyltransferase subfamily 4-like N-terminal" evidence="3">
    <location>
        <begin position="30"/>
        <end position="172"/>
    </location>
</feature>
<sequence>MITIEDMPSPVTVKVCHLSSVHKRYDVRIFYKQCRSLAQRGYDVTFIIADSKGNERKDNVNIVDVGAPYSRIQRIAKTIFKVYKKALAVNADVYHFHDPELLSLGLLLRLKGKKVIYDVHEDLPRQVLGKAYMKPRLKKALSVFIEWFENHTAGKMSGIITATPFIRDRFLRLHDNTIDINNFPLLEEKFNNTNWDHKKDVVCYVGGISEVRGVKQMVQAMEKVHNGTRFNLGGSFESEQLHTEVKQYKGWQKVNEYGFVNRDQVSQILSESKVGIVTLQPIINYIDSLPVKMFEYMLAGIPVIASDFPVIRGIIDKANCGICVDPENPNEIANAINSLMADPENAKKLGTNGYQAVLSKFNWNIEEQKLFSFYDKILDNVSSI</sequence>
<dbReference type="EMBL" id="FXSZ01000001">
    <property type="protein sequence ID" value="SMO36281.1"/>
    <property type="molecule type" value="Genomic_DNA"/>
</dbReference>
<dbReference type="Pfam" id="PF13439">
    <property type="entry name" value="Glyco_transf_4"/>
    <property type="match status" value="1"/>
</dbReference>